<dbReference type="RefSeq" id="WP_188962355.1">
    <property type="nucleotide sequence ID" value="NZ_BMOE01000004.1"/>
</dbReference>
<comment type="caution">
    <text evidence="10">The sequence shown here is derived from an EMBL/GenBank/DDBJ whole genome shotgun (WGS) entry which is preliminary data.</text>
</comment>
<keyword evidence="2" id="KW-0808">Transferase</keyword>
<keyword evidence="5 8" id="KW-0067">ATP-binding</keyword>
<evidence type="ECO:0000256" key="5">
    <source>
        <dbReference type="ARBA" id="ARBA00022840"/>
    </source>
</evidence>
<dbReference type="EMBL" id="BMOE01000004">
    <property type="protein sequence ID" value="GGJ73724.1"/>
    <property type="molecule type" value="Genomic_DNA"/>
</dbReference>
<feature type="active site" description="Proton acceptor" evidence="6">
    <location>
        <position position="78"/>
    </location>
</feature>
<feature type="binding site" evidence="7">
    <location>
        <position position="43"/>
    </location>
    <ligand>
        <name>substrate</name>
    </ligand>
</feature>
<evidence type="ECO:0000256" key="7">
    <source>
        <dbReference type="PIRSR" id="PIRSR000705-2"/>
    </source>
</evidence>
<feature type="binding site" evidence="7">
    <location>
        <position position="145"/>
    </location>
    <ligand>
        <name>substrate</name>
    </ligand>
</feature>
<dbReference type="GO" id="GO:0005524">
    <property type="term" value="F:ATP binding"/>
    <property type="evidence" value="ECO:0007669"/>
    <property type="project" value="UniProtKB-KW"/>
</dbReference>
<dbReference type="CDD" id="cd01673">
    <property type="entry name" value="dNK"/>
    <property type="match status" value="1"/>
</dbReference>
<dbReference type="AlphaFoldDB" id="A0A917PEX3"/>
<evidence type="ECO:0000313" key="10">
    <source>
        <dbReference type="EMBL" id="GGJ73724.1"/>
    </source>
</evidence>
<dbReference type="PANTHER" id="PTHR10513">
    <property type="entry name" value="DEOXYNUCLEOSIDE KINASE"/>
    <property type="match status" value="1"/>
</dbReference>
<keyword evidence="11" id="KW-1185">Reference proteome</keyword>
<evidence type="ECO:0000256" key="1">
    <source>
        <dbReference type="ARBA" id="ARBA00007420"/>
    </source>
</evidence>
<protein>
    <submittedName>
        <fullName evidence="10">Deoxyguanosine kinase</fullName>
    </submittedName>
</protein>
<evidence type="ECO:0000256" key="3">
    <source>
        <dbReference type="ARBA" id="ARBA00022741"/>
    </source>
</evidence>
<dbReference type="Proteomes" id="UP000635726">
    <property type="component" value="Unassembled WGS sequence"/>
</dbReference>
<dbReference type="InterPro" id="IPR050566">
    <property type="entry name" value="Deoxyribonucleoside_kinase"/>
</dbReference>
<evidence type="ECO:0000256" key="8">
    <source>
        <dbReference type="PIRSR" id="PIRSR000705-3"/>
    </source>
</evidence>
<dbReference type="Pfam" id="PF01712">
    <property type="entry name" value="dNK"/>
    <property type="match status" value="1"/>
</dbReference>
<feature type="binding site" evidence="8">
    <location>
        <begin position="7"/>
        <end position="15"/>
    </location>
    <ligand>
        <name>ATP</name>
        <dbReference type="ChEBI" id="CHEBI:30616"/>
    </ligand>
</feature>
<reference evidence="10" key="2">
    <citation type="submission" date="2020-09" db="EMBL/GenBank/DDBJ databases">
        <authorList>
            <person name="Sun Q."/>
            <person name="Ohkuma M."/>
        </authorList>
    </citation>
    <scope>NUCLEOTIDE SEQUENCE</scope>
    <source>
        <strain evidence="10">JCM 14371</strain>
    </source>
</reference>
<dbReference type="PANTHER" id="PTHR10513:SF35">
    <property type="entry name" value="DEOXYADENOSINE KINASE"/>
    <property type="match status" value="1"/>
</dbReference>
<name>A0A917PEX3_9DEIO</name>
<evidence type="ECO:0000313" key="11">
    <source>
        <dbReference type="Proteomes" id="UP000635726"/>
    </source>
</evidence>
<dbReference type="Gene3D" id="3.40.50.300">
    <property type="entry name" value="P-loop containing nucleotide triphosphate hydrolases"/>
    <property type="match status" value="1"/>
</dbReference>
<dbReference type="PIRSF" id="PIRSF000705">
    <property type="entry name" value="DNK"/>
    <property type="match status" value="1"/>
</dbReference>
<proteinExistence type="inferred from homology"/>
<comment type="similarity">
    <text evidence="1">Belongs to the DCK/DGK family.</text>
</comment>
<dbReference type="InterPro" id="IPR002624">
    <property type="entry name" value="DCK/DGK"/>
</dbReference>
<dbReference type="InterPro" id="IPR031314">
    <property type="entry name" value="DNK_dom"/>
</dbReference>
<dbReference type="FunFam" id="3.40.50.300:FF:000659">
    <property type="entry name" value="Deoxyguanosine kinase"/>
    <property type="match status" value="1"/>
</dbReference>
<evidence type="ECO:0000259" key="9">
    <source>
        <dbReference type="Pfam" id="PF01712"/>
    </source>
</evidence>
<sequence>MYIAISGNIGSGKSTLTGMLSARYGLTPVYEAFEENPYLQDFYADMRRYSFHSQVFFLSKRLSQHLTLVNGAERVIQDRTVFEDANVFARNLYEAGQMEERDWRTYGGLYGGILPALRTPDLLIHIDAGLPVLRSRIQRRGRGYEQDIPDDYLERLNRLYDVWVNAYHHSPLLRIPGDEVDFVADPEGFGWVCRQIEARGLREPMLR</sequence>
<feature type="domain" description="Deoxynucleoside kinase" evidence="9">
    <location>
        <begin position="3"/>
        <end position="196"/>
    </location>
</feature>
<evidence type="ECO:0000256" key="6">
    <source>
        <dbReference type="PIRSR" id="PIRSR000705-1"/>
    </source>
</evidence>
<feature type="binding site" evidence="8">
    <location>
        <begin position="136"/>
        <end position="140"/>
    </location>
    <ligand>
        <name>ATP</name>
        <dbReference type="ChEBI" id="CHEBI:30616"/>
    </ligand>
</feature>
<keyword evidence="3 8" id="KW-0547">Nucleotide-binding</keyword>
<gene>
    <name evidence="10" type="ORF">GCM10008939_17500</name>
</gene>
<feature type="binding site" evidence="7">
    <location>
        <position position="54"/>
    </location>
    <ligand>
        <name>substrate</name>
    </ligand>
</feature>
<dbReference type="GO" id="GO:0005737">
    <property type="term" value="C:cytoplasm"/>
    <property type="evidence" value="ECO:0007669"/>
    <property type="project" value="TreeGrafter"/>
</dbReference>
<organism evidence="10 11">
    <name type="scientific">Deinococcus aquiradiocola</name>
    <dbReference type="NCBI Taxonomy" id="393059"/>
    <lineage>
        <taxon>Bacteria</taxon>
        <taxon>Thermotogati</taxon>
        <taxon>Deinococcota</taxon>
        <taxon>Deinococci</taxon>
        <taxon>Deinococcales</taxon>
        <taxon>Deinococcaceae</taxon>
        <taxon>Deinococcus</taxon>
    </lineage>
</organism>
<feature type="binding site" evidence="7">
    <location>
        <position position="79"/>
    </location>
    <ligand>
        <name>substrate</name>
    </ligand>
</feature>
<feature type="binding site" evidence="7">
    <location>
        <position position="84"/>
    </location>
    <ligand>
        <name>substrate</name>
    </ligand>
</feature>
<keyword evidence="4 10" id="KW-0418">Kinase</keyword>
<evidence type="ECO:0000256" key="4">
    <source>
        <dbReference type="ARBA" id="ARBA00022777"/>
    </source>
</evidence>
<reference evidence="10" key="1">
    <citation type="journal article" date="2014" name="Int. J. Syst. Evol. Microbiol.">
        <title>Complete genome sequence of Corynebacterium casei LMG S-19264T (=DSM 44701T), isolated from a smear-ripened cheese.</title>
        <authorList>
            <consortium name="US DOE Joint Genome Institute (JGI-PGF)"/>
            <person name="Walter F."/>
            <person name="Albersmeier A."/>
            <person name="Kalinowski J."/>
            <person name="Ruckert C."/>
        </authorList>
    </citation>
    <scope>NUCLEOTIDE SEQUENCE</scope>
    <source>
        <strain evidence="10">JCM 14371</strain>
    </source>
</reference>
<feature type="binding site" evidence="7">
    <location>
        <position position="31"/>
    </location>
    <ligand>
        <name>substrate</name>
    </ligand>
</feature>
<evidence type="ECO:0000256" key="2">
    <source>
        <dbReference type="ARBA" id="ARBA00022679"/>
    </source>
</evidence>
<accession>A0A917PEX3</accession>
<dbReference type="SUPFAM" id="SSF52540">
    <property type="entry name" value="P-loop containing nucleoside triphosphate hydrolases"/>
    <property type="match status" value="1"/>
</dbReference>
<dbReference type="InterPro" id="IPR027417">
    <property type="entry name" value="P-loop_NTPase"/>
</dbReference>
<dbReference type="GO" id="GO:0019136">
    <property type="term" value="F:deoxynucleoside kinase activity"/>
    <property type="evidence" value="ECO:0007669"/>
    <property type="project" value="InterPro"/>
</dbReference>